<dbReference type="PROSITE" id="PS51190">
    <property type="entry name" value="FATC"/>
    <property type="match status" value="1"/>
</dbReference>
<keyword evidence="7" id="KW-0547">Nucleotide-binding</keyword>
<evidence type="ECO:0000259" key="18">
    <source>
        <dbReference type="PROSITE" id="PS51189"/>
    </source>
</evidence>
<dbReference type="InterPro" id="IPR036940">
    <property type="entry name" value="PI3/4_kinase_cat_sf"/>
</dbReference>
<dbReference type="SMART" id="SM01343">
    <property type="entry name" value="FATC"/>
    <property type="match status" value="1"/>
</dbReference>
<dbReference type="GO" id="GO:0006281">
    <property type="term" value="P:DNA repair"/>
    <property type="evidence" value="ECO:0007669"/>
    <property type="project" value="UniProtKB-KW"/>
</dbReference>
<evidence type="ECO:0000313" key="21">
    <source>
        <dbReference type="Proteomes" id="UP000799439"/>
    </source>
</evidence>
<dbReference type="SMART" id="SM00146">
    <property type="entry name" value="PI3Kc"/>
    <property type="match status" value="1"/>
</dbReference>
<dbReference type="Proteomes" id="UP000799439">
    <property type="component" value="Unassembled WGS sequence"/>
</dbReference>
<dbReference type="SUPFAM" id="SSF56112">
    <property type="entry name" value="Protein kinase-like (PK-like)"/>
    <property type="match status" value="1"/>
</dbReference>
<dbReference type="InterPro" id="IPR003151">
    <property type="entry name" value="PIK-rel_kinase_FAT"/>
</dbReference>
<gene>
    <name evidence="20" type="ORF">K461DRAFT_248608</name>
</gene>
<dbReference type="InterPro" id="IPR011990">
    <property type="entry name" value="TPR-like_helical_dom_sf"/>
</dbReference>
<keyword evidence="9" id="KW-0418">Kinase</keyword>
<dbReference type="EMBL" id="ML996095">
    <property type="protein sequence ID" value="KAF2147721.1"/>
    <property type="molecule type" value="Genomic_DNA"/>
</dbReference>
<feature type="compositionally biased region" description="Polar residues" evidence="16">
    <location>
        <begin position="1"/>
        <end position="18"/>
    </location>
</feature>
<dbReference type="InterPro" id="IPR016024">
    <property type="entry name" value="ARM-type_fold"/>
</dbReference>
<evidence type="ECO:0000256" key="5">
    <source>
        <dbReference type="ARBA" id="ARBA00022527"/>
    </source>
</evidence>
<comment type="subcellular location">
    <subcellularLocation>
        <location evidence="1">Nucleus</location>
    </subcellularLocation>
</comment>
<dbReference type="GO" id="GO:0004674">
    <property type="term" value="F:protein serine/threonine kinase activity"/>
    <property type="evidence" value="ECO:0007669"/>
    <property type="project" value="UniProtKB-KW"/>
</dbReference>
<feature type="domain" description="FAT" evidence="18">
    <location>
        <begin position="1419"/>
        <end position="2005"/>
    </location>
</feature>
<dbReference type="InterPro" id="IPR003152">
    <property type="entry name" value="FATC_dom"/>
</dbReference>
<reference evidence="20" key="1">
    <citation type="journal article" date="2020" name="Stud. Mycol.">
        <title>101 Dothideomycetes genomes: a test case for predicting lifestyles and emergence of pathogens.</title>
        <authorList>
            <person name="Haridas S."/>
            <person name="Albert R."/>
            <person name="Binder M."/>
            <person name="Bloem J."/>
            <person name="Labutti K."/>
            <person name="Salamov A."/>
            <person name="Andreopoulos B."/>
            <person name="Baker S."/>
            <person name="Barry K."/>
            <person name="Bills G."/>
            <person name="Bluhm B."/>
            <person name="Cannon C."/>
            <person name="Castanera R."/>
            <person name="Culley D."/>
            <person name="Daum C."/>
            <person name="Ezra D."/>
            <person name="Gonzalez J."/>
            <person name="Henrissat B."/>
            <person name="Kuo A."/>
            <person name="Liang C."/>
            <person name="Lipzen A."/>
            <person name="Lutzoni F."/>
            <person name="Magnuson J."/>
            <person name="Mondo S."/>
            <person name="Nolan M."/>
            <person name="Ohm R."/>
            <person name="Pangilinan J."/>
            <person name="Park H.-J."/>
            <person name="Ramirez L."/>
            <person name="Alfaro M."/>
            <person name="Sun H."/>
            <person name="Tritt A."/>
            <person name="Yoshinaga Y."/>
            <person name="Zwiers L.-H."/>
            <person name="Turgeon B."/>
            <person name="Goodwin S."/>
            <person name="Spatafora J."/>
            <person name="Crous P."/>
            <person name="Grigoriev I."/>
        </authorList>
    </citation>
    <scope>NUCLEOTIDE SEQUENCE</scope>
    <source>
        <strain evidence="20">CBS 260.36</strain>
    </source>
</reference>
<evidence type="ECO:0000256" key="15">
    <source>
        <dbReference type="ARBA" id="ARBA00048679"/>
    </source>
</evidence>
<dbReference type="Pfam" id="PF08064">
    <property type="entry name" value="UME"/>
    <property type="match status" value="1"/>
</dbReference>
<evidence type="ECO:0000256" key="11">
    <source>
        <dbReference type="ARBA" id="ARBA00023204"/>
    </source>
</evidence>
<comment type="caution">
    <text evidence="20">The sequence shown here is derived from an EMBL/GenBank/DDBJ whole genome shotgun (WGS) entry which is preliminary data.</text>
</comment>
<dbReference type="FunFam" id="1.10.1070.11:FF:000031">
    <property type="entry name" value="Phosphatidyl inositol 3-kinase"/>
    <property type="match status" value="1"/>
</dbReference>
<dbReference type="GO" id="GO:0000723">
    <property type="term" value="P:telomere maintenance"/>
    <property type="evidence" value="ECO:0007669"/>
    <property type="project" value="TreeGrafter"/>
</dbReference>
<dbReference type="InterPro" id="IPR057564">
    <property type="entry name" value="HEAT_ATR"/>
</dbReference>
<evidence type="ECO:0000256" key="16">
    <source>
        <dbReference type="SAM" id="MobiDB-lite"/>
    </source>
</evidence>
<dbReference type="GO" id="GO:0005634">
    <property type="term" value="C:nucleus"/>
    <property type="evidence" value="ECO:0007669"/>
    <property type="project" value="UniProtKB-SubCell"/>
</dbReference>
<proteinExistence type="inferred from homology"/>
<evidence type="ECO:0000256" key="1">
    <source>
        <dbReference type="ARBA" id="ARBA00004123"/>
    </source>
</evidence>
<comment type="catalytic activity">
    <reaction evidence="14">
        <text>L-threonyl-[protein] + ATP = O-phospho-L-threonyl-[protein] + ADP + H(+)</text>
        <dbReference type="Rhea" id="RHEA:46608"/>
        <dbReference type="Rhea" id="RHEA-COMP:11060"/>
        <dbReference type="Rhea" id="RHEA-COMP:11605"/>
        <dbReference type="ChEBI" id="CHEBI:15378"/>
        <dbReference type="ChEBI" id="CHEBI:30013"/>
        <dbReference type="ChEBI" id="CHEBI:30616"/>
        <dbReference type="ChEBI" id="CHEBI:61977"/>
        <dbReference type="ChEBI" id="CHEBI:456216"/>
        <dbReference type="EC" id="2.7.11.1"/>
    </reaction>
</comment>
<sequence>MVGRNSVTSPVTGRTVNGNDVPPPSTYAAQLVQQHAPNAKPPPDADASTTFTQLLQAILHSDIAPETDADINYKVVRVVTEAGLEILPADDPFASWDVLIPQAIDSIAVIELTLRRQPGLLLFQQSGQNNNHDKAPMAIWLFASLIKASTHPKCGELAPHVERLLTVVVVSLANSLEFWQQSRSMLRMYQDAVDEILANFDEHPKLSLKLARSLNIKLPAVRSIVQFSSDPTQTTMVSSGSQTTLTKIKAVVDATCLILKAIVSSLGEDNRAGINAMSTATLVKWSLDAAVRIGQVALLNRKVFDSDGAFDDSANQSLSLLSDFCSYLSASAQSTRHNLSSGMLFESAISYLQACLEQPFTALTQDALSEILRLICMSDGVKALQESLADRVFQSISKNEINSLDLSEALRQTISRIAYGEDVILQDDSVTEDGMDQPLPKRPKLAQVPDMQPQDTTSTTSSEIIDTLLHVMGLKNAKNGTRLSGISKRLYGSLDEDAREQLWGLLAMLPCVSAQSFRNSTCEICHSQPCLTTKDDNKNWKQMPDNDSQTQLATALRLLISSKDLQNSPPCRTLAAFAVRSFVIHCGLPEQLDLSQSGLGEWCLRSLNSSSRDLRLSSGRAVAAFLREGLPIELRDNNRRMALDYYRTLSERANLSQFETMISAWGQIVRVCGDKERNLALLQLVEYLGHSNHFVCSLAADELEQCAIARRQEPSELCKPFLGSLAVSVVKDVVTNPNKLTMFSDFMRTASRNHFLIFTQKETVPFLVLTKRKECLQRVAAARGQGTTVSDIIVKSGANCAAVLALLLSQPTEDPAGFATAILVDVLPEMNEDDCFNLIHVETVSAVVQMLKYAGEEDSDRRVAIHKAIQSVGILYQSNGKSRSSHITAKAARSFLSAFFQDHVLGIMTQFSETIERQDENVTTQEKIRCLKGIEEMINLAKLDVSIGVPQIRACLQSAIDQGGLIDAAISAWLSLMGHLDGEDVVPLLDHLFSIIVQHWTTMSPALQQRTYDTVAELLKTQNDVIRDEVITVPSLASIPLMSKFESEISRLKSGESPERILDAFVKRLQDENASIVLQAAKELFDWLENHQTFVQEGVVSDPPIPIIATVTRTLLDACVKYNTTRTQISDSCAQCLGAIGCLDPNAIEANVSENQIVVLSNFEESAEIIMWVASLLTNIFVPAFRSATNARAQGFLAFAMQELLHFAEFEDIDSTRLRSSQSNASYEAWLGMPENIRNTLVPFLSSRYTLTSSIEVQLESYPIFSSTLKHEEWLKRWGYDMLWRGKGENAKPVFNLLARVIKNHDISIAKFLLPYVALNIVLGGIVSEAEQVAQEMFTVLSTESTIPAENEVLRQCSEDVFSVLDYMTRWVQEKKVRMAQIRMSLLRAGRSLDELQEETGVSQISSVDKVVSSIPAHIIAQRAIECGSYARALFHWENHIREQQDRGKVDVSDRDDMYKRLQSIYSEIDEPDGLDGIAAQISILTPEQQAFQHVRAGRWSAAQSWYEIELASRPDDHDLHIGLLTCLQRSGQSNQVVRVAKDLMGRDTEVTITPLRRQQLASFVMEAAWSTSDLNQLASGLQLCDTTPSASHFNISVGSILTAINTGNVENANQTIEQLRSSISRSLTAANSNSLAACHNQLLQLHILHDIDRLKQYRPMAPEGERLTTAALKEASTADDKRLAILGSFTADKQTILAIRRATMKASKAPLNLDIGKSWLSTARLARKDDILNVAHFAVLNADRCGDASAKIEQARLMWKTGQHRQAIQHIQKALDMDVFLTSETNAEGPTGPNAPTSIDVANIQQNMVLAKANLLLAKWLDASGQSQTMDVAAKYQHAARTHNKWEKGHYYLGKHYNMVLEANLALPAAQRDDTSLNGEAVKIIVENFLRSLPFGCKYWHQTIPKLITLWLGLGMDCHTKPRDISSNEMFEKRKEYLSQVHSQLKKYFQRVPKYAFYTALPQMISRISHPHAKVADLLAWMIREVVSEYPAQGLWGLLPVAKATSTDRASRGKEIIGSLRDTKSRKSEGAKLELRAMVLQGTRLQDGLLYASEVHIEGRSSNVSLSRDLGFSHKLSPNPLVVPFQFALTPNIPTVHDSGYLRQFKPFTHDKVTIASFSDDVLVLNSLQRPRKLTLRGSDGKSYGLLCKPKDDLRKDQRLMEFNTMINRALKRSPESSKRHLYIKTYGVTPLSEESGTIEWVEGIKPMRDILLKLYQRKGIQPNYSELRTLLNEASSHPSNYSIFTKKILPKFPPVLHEWFTELSPSPASWFASRLRYARSSAVMSMVGHVLGLGDRHGENILLEETSGGVFHVDFNCLFDKGLTFEKPELVPFRLTHNMVDAMGPALGVEGPFRRSAELVLQLLRTHHDALMNVLETFVHDPTTDFIGQRKKRATPGVADTPQGVLEFVSLKLRGYLRGESVPLSNEGLVQALIAAATDEGNLCRMYIGWCAFL</sequence>
<feature type="domain" description="PI3K/PI4K catalytic" evidence="17">
    <location>
        <begin position="2119"/>
        <end position="2444"/>
    </location>
</feature>
<dbReference type="Gene3D" id="3.30.1010.10">
    <property type="entry name" value="Phosphatidylinositol 3-kinase Catalytic Subunit, Chain A, domain 4"/>
    <property type="match status" value="1"/>
</dbReference>
<evidence type="ECO:0000256" key="13">
    <source>
        <dbReference type="ARBA" id="ARBA00025079"/>
    </source>
</evidence>
<dbReference type="Pfam" id="PF02260">
    <property type="entry name" value="FATC"/>
    <property type="match status" value="1"/>
</dbReference>
<dbReference type="PANTHER" id="PTHR11139">
    <property type="entry name" value="ATAXIA TELANGIECTASIA MUTATED ATM -RELATED"/>
    <property type="match status" value="1"/>
</dbReference>
<dbReference type="SUPFAM" id="SSF48452">
    <property type="entry name" value="TPR-like"/>
    <property type="match status" value="1"/>
</dbReference>
<dbReference type="OrthoDB" id="381190at2759"/>
<dbReference type="GO" id="GO:0005524">
    <property type="term" value="F:ATP binding"/>
    <property type="evidence" value="ECO:0007669"/>
    <property type="project" value="UniProtKB-KW"/>
</dbReference>
<comment type="function">
    <text evidence="13">Serine/threonine protein kinase which activates checkpoint signaling upon genotoxic stresses such as ionizing radiation (IR), ultraviolet light (UV), or DNA replication stalling, thereby acting as a DNA damage sensor. Recognizes the substrate consensus sequence [ST]-Q. Phosphorylates histone H2A to form H2AS128ph (gamma-H2A) at sites of DNA damage, involved in the regulation of DNA damage response mechanism. Required for the control of telomere length and genome stability.</text>
</comment>
<dbReference type="Gene3D" id="1.25.40.10">
    <property type="entry name" value="Tetratricopeptide repeat domain"/>
    <property type="match status" value="1"/>
</dbReference>
<organism evidence="20 21">
    <name type="scientific">Myriangium duriaei CBS 260.36</name>
    <dbReference type="NCBI Taxonomy" id="1168546"/>
    <lineage>
        <taxon>Eukaryota</taxon>
        <taxon>Fungi</taxon>
        <taxon>Dikarya</taxon>
        <taxon>Ascomycota</taxon>
        <taxon>Pezizomycotina</taxon>
        <taxon>Dothideomycetes</taxon>
        <taxon>Dothideomycetidae</taxon>
        <taxon>Myriangiales</taxon>
        <taxon>Myriangiaceae</taxon>
        <taxon>Myriangium</taxon>
    </lineage>
</organism>
<feature type="domain" description="FATC" evidence="19">
    <location>
        <begin position="2424"/>
        <end position="2456"/>
    </location>
</feature>
<dbReference type="InterPro" id="IPR018936">
    <property type="entry name" value="PI3/4_kinase_CS"/>
</dbReference>
<comment type="similarity">
    <text evidence="2">Belongs to the PI3/PI4-kinase family. ATM subfamily.</text>
</comment>
<feature type="region of interest" description="Disordered" evidence="16">
    <location>
        <begin position="1"/>
        <end position="24"/>
    </location>
</feature>
<dbReference type="InterPro" id="IPR000403">
    <property type="entry name" value="PI3/4_kinase_cat_dom"/>
</dbReference>
<dbReference type="InterPro" id="IPR014009">
    <property type="entry name" value="PIK_FAT"/>
</dbReference>
<evidence type="ECO:0000256" key="4">
    <source>
        <dbReference type="ARBA" id="ARBA00012513"/>
    </source>
</evidence>
<dbReference type="Pfam" id="PF23593">
    <property type="entry name" value="HEAT_ATR"/>
    <property type="match status" value="1"/>
</dbReference>
<evidence type="ECO:0000256" key="7">
    <source>
        <dbReference type="ARBA" id="ARBA00022741"/>
    </source>
</evidence>
<keyword evidence="6" id="KW-0808">Transferase</keyword>
<dbReference type="PANTHER" id="PTHR11139:SF125">
    <property type="entry name" value="SERINE_THREONINE-PROTEIN KINASE MEC1"/>
    <property type="match status" value="1"/>
</dbReference>
<evidence type="ECO:0000313" key="20">
    <source>
        <dbReference type="EMBL" id="KAF2147721.1"/>
    </source>
</evidence>
<dbReference type="GO" id="GO:0005694">
    <property type="term" value="C:chromosome"/>
    <property type="evidence" value="ECO:0007669"/>
    <property type="project" value="TreeGrafter"/>
</dbReference>
<dbReference type="GO" id="GO:0000077">
    <property type="term" value="P:DNA damage checkpoint signaling"/>
    <property type="evidence" value="ECO:0007669"/>
    <property type="project" value="TreeGrafter"/>
</dbReference>
<dbReference type="InterPro" id="IPR056802">
    <property type="entry name" value="ATR-like_M-HEAT"/>
</dbReference>
<evidence type="ECO:0000256" key="14">
    <source>
        <dbReference type="ARBA" id="ARBA00047899"/>
    </source>
</evidence>
<evidence type="ECO:0000256" key="3">
    <source>
        <dbReference type="ARBA" id="ARBA00011370"/>
    </source>
</evidence>
<keyword evidence="21" id="KW-1185">Reference proteome</keyword>
<dbReference type="PROSITE" id="PS00916">
    <property type="entry name" value="PI3_4_KINASE_2"/>
    <property type="match status" value="1"/>
</dbReference>
<evidence type="ECO:0000256" key="12">
    <source>
        <dbReference type="ARBA" id="ARBA00023242"/>
    </source>
</evidence>
<name>A0A9P4IQA4_9PEZI</name>
<dbReference type="Pfam" id="PF02259">
    <property type="entry name" value="FAT"/>
    <property type="match status" value="1"/>
</dbReference>
<feature type="region of interest" description="Disordered" evidence="16">
    <location>
        <begin position="431"/>
        <end position="459"/>
    </location>
</feature>
<protein>
    <recommendedName>
        <fullName evidence="4">non-specific serine/threonine protein kinase</fullName>
        <ecNumber evidence="4">2.7.11.1</ecNumber>
    </recommendedName>
</protein>
<evidence type="ECO:0000259" key="17">
    <source>
        <dbReference type="PROSITE" id="PS50290"/>
    </source>
</evidence>
<keyword evidence="8" id="KW-0227">DNA damage</keyword>
<keyword evidence="10" id="KW-0067">ATP-binding</keyword>
<keyword evidence="5" id="KW-0723">Serine/threonine-protein kinase</keyword>
<dbReference type="InterPro" id="IPR011009">
    <property type="entry name" value="Kinase-like_dom_sf"/>
</dbReference>
<evidence type="ECO:0000256" key="9">
    <source>
        <dbReference type="ARBA" id="ARBA00022777"/>
    </source>
</evidence>
<accession>A0A9P4IQA4</accession>
<evidence type="ECO:0000256" key="2">
    <source>
        <dbReference type="ARBA" id="ARBA00010769"/>
    </source>
</evidence>
<evidence type="ECO:0000256" key="8">
    <source>
        <dbReference type="ARBA" id="ARBA00022763"/>
    </source>
</evidence>
<dbReference type="Pfam" id="PF25030">
    <property type="entry name" value="M-HEAT_ATR"/>
    <property type="match status" value="1"/>
</dbReference>
<dbReference type="SMART" id="SM00802">
    <property type="entry name" value="UME"/>
    <property type="match status" value="1"/>
</dbReference>
<comment type="catalytic activity">
    <reaction evidence="15">
        <text>L-seryl-[protein] + ATP = O-phospho-L-seryl-[protein] + ADP + H(+)</text>
        <dbReference type="Rhea" id="RHEA:17989"/>
        <dbReference type="Rhea" id="RHEA-COMP:9863"/>
        <dbReference type="Rhea" id="RHEA-COMP:11604"/>
        <dbReference type="ChEBI" id="CHEBI:15378"/>
        <dbReference type="ChEBI" id="CHEBI:29999"/>
        <dbReference type="ChEBI" id="CHEBI:30616"/>
        <dbReference type="ChEBI" id="CHEBI:83421"/>
        <dbReference type="ChEBI" id="CHEBI:456216"/>
        <dbReference type="EC" id="2.7.11.1"/>
    </reaction>
</comment>
<dbReference type="InterPro" id="IPR050517">
    <property type="entry name" value="DDR_Repair_Kinase"/>
</dbReference>
<keyword evidence="11" id="KW-0234">DNA repair</keyword>
<comment type="subunit">
    <text evidence="3">Associates with DNA double-strand breaks.</text>
</comment>
<dbReference type="EC" id="2.7.11.1" evidence="4"/>
<keyword evidence="12" id="KW-0539">Nucleus</keyword>
<evidence type="ECO:0000256" key="10">
    <source>
        <dbReference type="ARBA" id="ARBA00022840"/>
    </source>
</evidence>
<dbReference type="PROSITE" id="PS50290">
    <property type="entry name" value="PI3_4_KINASE_3"/>
    <property type="match status" value="1"/>
</dbReference>
<dbReference type="CDD" id="cd00892">
    <property type="entry name" value="PIKKc_ATR"/>
    <property type="match status" value="1"/>
</dbReference>
<dbReference type="Pfam" id="PF00454">
    <property type="entry name" value="PI3_PI4_kinase"/>
    <property type="match status" value="1"/>
</dbReference>
<evidence type="ECO:0000259" key="19">
    <source>
        <dbReference type="PROSITE" id="PS51190"/>
    </source>
</evidence>
<dbReference type="PROSITE" id="PS51189">
    <property type="entry name" value="FAT"/>
    <property type="match status" value="1"/>
</dbReference>
<dbReference type="Gene3D" id="1.10.1070.11">
    <property type="entry name" value="Phosphatidylinositol 3-/4-kinase, catalytic domain"/>
    <property type="match status" value="1"/>
</dbReference>
<dbReference type="SUPFAM" id="SSF48371">
    <property type="entry name" value="ARM repeat"/>
    <property type="match status" value="1"/>
</dbReference>
<evidence type="ECO:0000256" key="6">
    <source>
        <dbReference type="ARBA" id="ARBA00022679"/>
    </source>
</evidence>
<dbReference type="InterPro" id="IPR012993">
    <property type="entry name" value="UME"/>
</dbReference>